<proteinExistence type="predicted"/>
<sequence>MSIQAYQYPVFTPAMRLVIAISNGFPCSVQTSFPHGYVNGTILRLVIPLGFGMQEANQKFGSIYVTGADTFDLDVDTTTFSTFAMPAHKPFSYQYAQCVPFGEVNHTLNAALRNQLPITLI</sequence>
<accession>A0A6J5KGL2</accession>
<name>A0A6J5KGL2_9CAUD</name>
<protein>
    <submittedName>
        <fullName evidence="1">Uncharacterized protein</fullName>
    </submittedName>
</protein>
<reference evidence="1" key="1">
    <citation type="submission" date="2020-04" db="EMBL/GenBank/DDBJ databases">
        <authorList>
            <person name="Chiriac C."/>
            <person name="Salcher M."/>
            <person name="Ghai R."/>
            <person name="Kavagutti S V."/>
        </authorList>
    </citation>
    <scope>NUCLEOTIDE SEQUENCE</scope>
</reference>
<organism evidence="1">
    <name type="scientific">uncultured Caudovirales phage</name>
    <dbReference type="NCBI Taxonomy" id="2100421"/>
    <lineage>
        <taxon>Viruses</taxon>
        <taxon>Duplodnaviria</taxon>
        <taxon>Heunggongvirae</taxon>
        <taxon>Uroviricota</taxon>
        <taxon>Caudoviricetes</taxon>
        <taxon>Peduoviridae</taxon>
        <taxon>Maltschvirus</taxon>
        <taxon>Maltschvirus maltsch</taxon>
    </lineage>
</organism>
<dbReference type="EMBL" id="LR796140">
    <property type="protein sequence ID" value="CAB4121118.1"/>
    <property type="molecule type" value="Genomic_DNA"/>
</dbReference>
<gene>
    <name evidence="1" type="ORF">UFOVP9_8</name>
</gene>
<evidence type="ECO:0000313" key="1">
    <source>
        <dbReference type="EMBL" id="CAB4121118.1"/>
    </source>
</evidence>